<accession>A0ABU6Z1W0</accession>
<dbReference type="Pfam" id="PF01789">
    <property type="entry name" value="PsbP"/>
    <property type="match status" value="1"/>
</dbReference>
<name>A0ABU6Z1W0_9FABA</name>
<evidence type="ECO:0000313" key="2">
    <source>
        <dbReference type="EMBL" id="MED6216595.1"/>
    </source>
</evidence>
<dbReference type="SUPFAM" id="SSF55724">
    <property type="entry name" value="Mog1p/PsbP-like"/>
    <property type="match status" value="1"/>
</dbReference>
<gene>
    <name evidence="2" type="primary">PPD2_1</name>
    <name evidence="2" type="ORF">PIB30_008890</name>
</gene>
<comment type="caution">
    <text evidence="2">The sequence shown here is derived from an EMBL/GenBank/DDBJ whole genome shotgun (WGS) entry which is preliminary data.</text>
</comment>
<keyword evidence="3" id="KW-1185">Reference proteome</keyword>
<dbReference type="PANTHER" id="PTHR31407:SF3">
    <property type="entry name" value="PSBP DOMAIN-CONTAINING PROTEIN 2, CHLOROPLASTIC"/>
    <property type="match status" value="1"/>
</dbReference>
<evidence type="ECO:0000313" key="3">
    <source>
        <dbReference type="Proteomes" id="UP001341840"/>
    </source>
</evidence>
<proteinExistence type="predicted"/>
<dbReference type="NCBIfam" id="NF040946">
    <property type="entry name" value="PSII_PsbP"/>
    <property type="match status" value="1"/>
</dbReference>
<organism evidence="2 3">
    <name type="scientific">Stylosanthes scabra</name>
    <dbReference type="NCBI Taxonomy" id="79078"/>
    <lineage>
        <taxon>Eukaryota</taxon>
        <taxon>Viridiplantae</taxon>
        <taxon>Streptophyta</taxon>
        <taxon>Embryophyta</taxon>
        <taxon>Tracheophyta</taxon>
        <taxon>Spermatophyta</taxon>
        <taxon>Magnoliopsida</taxon>
        <taxon>eudicotyledons</taxon>
        <taxon>Gunneridae</taxon>
        <taxon>Pentapetalae</taxon>
        <taxon>rosids</taxon>
        <taxon>fabids</taxon>
        <taxon>Fabales</taxon>
        <taxon>Fabaceae</taxon>
        <taxon>Papilionoideae</taxon>
        <taxon>50 kb inversion clade</taxon>
        <taxon>dalbergioids sensu lato</taxon>
        <taxon>Dalbergieae</taxon>
        <taxon>Pterocarpus clade</taxon>
        <taxon>Stylosanthes</taxon>
    </lineage>
</organism>
<dbReference type="InterPro" id="IPR002683">
    <property type="entry name" value="PsbP_C"/>
</dbReference>
<sequence>MALKICFTLLHNTLFHHHPQHSSSPSSSSSRTFFSIPSFNSSTCVLHHESHNNNDIAHFPTFFTKRKLNLTLLVTTFLWSNLSNTSGALLMAQELELELQRYTDSKEGFTLLVPSSWTKVDKAGATALFQDASMGSNNIGVVVNPVRLASLGDFGSPEFVADKLLQAERRKESTKEAELVATSERSGDGGLQIYEFEYTIDSTRGGKKRIFSAAFVTSKKLYLLNIAHSDKPENPLEPHKRKILEQVLHSFDSAA</sequence>
<evidence type="ECO:0000259" key="1">
    <source>
        <dbReference type="Pfam" id="PF01789"/>
    </source>
</evidence>
<dbReference type="Gene3D" id="3.40.1000.10">
    <property type="entry name" value="Mog1/PsbP, alpha/beta/alpha sandwich"/>
    <property type="match status" value="1"/>
</dbReference>
<dbReference type="PANTHER" id="PTHR31407">
    <property type="match status" value="1"/>
</dbReference>
<protein>
    <submittedName>
        <fullName evidence="2">PsbP domain-containing protein 2, chloroplastic</fullName>
    </submittedName>
</protein>
<feature type="domain" description="PsbP C-terminal" evidence="1">
    <location>
        <begin position="98"/>
        <end position="252"/>
    </location>
</feature>
<reference evidence="2 3" key="1">
    <citation type="journal article" date="2023" name="Plants (Basel)">
        <title>Bridging the Gap: Combining Genomics and Transcriptomics Approaches to Understand Stylosanthes scabra, an Orphan Legume from the Brazilian Caatinga.</title>
        <authorList>
            <person name="Ferreira-Neto J.R.C."/>
            <person name="da Silva M.D."/>
            <person name="Binneck E."/>
            <person name="de Melo N.F."/>
            <person name="da Silva R.H."/>
            <person name="de Melo A.L.T.M."/>
            <person name="Pandolfi V."/>
            <person name="Bustamante F.O."/>
            <person name="Brasileiro-Vidal A.C."/>
            <person name="Benko-Iseppon A.M."/>
        </authorList>
    </citation>
    <scope>NUCLEOTIDE SEQUENCE [LARGE SCALE GENOMIC DNA]</scope>
    <source>
        <tissue evidence="2">Leaves</tissue>
    </source>
</reference>
<dbReference type="InterPro" id="IPR016123">
    <property type="entry name" value="Mog1/PsbP_a/b/a-sand"/>
</dbReference>
<dbReference type="Proteomes" id="UP001341840">
    <property type="component" value="Unassembled WGS sequence"/>
</dbReference>
<dbReference type="EMBL" id="JASCZI010271880">
    <property type="protein sequence ID" value="MED6216595.1"/>
    <property type="molecule type" value="Genomic_DNA"/>
</dbReference>